<proteinExistence type="predicted"/>
<dbReference type="InterPro" id="IPR036691">
    <property type="entry name" value="Endo/exonu/phosph_ase_sf"/>
</dbReference>
<name>A0A4C1WAT2_EUMVA</name>
<dbReference type="EMBL" id="BGZK01000498">
    <property type="protein sequence ID" value="GBP47257.1"/>
    <property type="molecule type" value="Genomic_DNA"/>
</dbReference>
<sequence>MERYSDANIPKDLSNTLYLKYTQVEKESLITQGFGKGEGTRVPTVHEAQGLTSEGLSSCRSRRNIKYTILVVAEKPDHSTPSITVELGDGRLNVNLMNKCCEARSRSDPEKKWTVTFHADLTDEGWGRTVIYSDDLGVGLGPMSGNYVGYRNIEGMKNKKLDVELFMNSANIDILCITEHWLRNGQLLFGFPNHQVGSSFSRENSSHGDS</sequence>
<evidence type="ECO:0000313" key="1">
    <source>
        <dbReference type="EMBL" id="GBP47257.1"/>
    </source>
</evidence>
<organism evidence="1 2">
    <name type="scientific">Eumeta variegata</name>
    <name type="common">Bagworm moth</name>
    <name type="synonym">Eumeta japonica</name>
    <dbReference type="NCBI Taxonomy" id="151549"/>
    <lineage>
        <taxon>Eukaryota</taxon>
        <taxon>Metazoa</taxon>
        <taxon>Ecdysozoa</taxon>
        <taxon>Arthropoda</taxon>
        <taxon>Hexapoda</taxon>
        <taxon>Insecta</taxon>
        <taxon>Pterygota</taxon>
        <taxon>Neoptera</taxon>
        <taxon>Endopterygota</taxon>
        <taxon>Lepidoptera</taxon>
        <taxon>Glossata</taxon>
        <taxon>Ditrysia</taxon>
        <taxon>Tineoidea</taxon>
        <taxon>Psychidae</taxon>
        <taxon>Oiketicinae</taxon>
        <taxon>Eumeta</taxon>
    </lineage>
</organism>
<dbReference type="OrthoDB" id="414730at2759"/>
<accession>A0A4C1WAT2</accession>
<dbReference type="AlphaFoldDB" id="A0A4C1WAT2"/>
<dbReference type="Gene3D" id="3.60.10.10">
    <property type="entry name" value="Endonuclease/exonuclease/phosphatase"/>
    <property type="match status" value="1"/>
</dbReference>
<gene>
    <name evidence="1" type="ORF">EVAR_20262_1</name>
</gene>
<reference evidence="1 2" key="1">
    <citation type="journal article" date="2019" name="Commun. Biol.">
        <title>The bagworm genome reveals a unique fibroin gene that provides high tensile strength.</title>
        <authorList>
            <person name="Kono N."/>
            <person name="Nakamura H."/>
            <person name="Ohtoshi R."/>
            <person name="Tomita M."/>
            <person name="Numata K."/>
            <person name="Arakawa K."/>
        </authorList>
    </citation>
    <scope>NUCLEOTIDE SEQUENCE [LARGE SCALE GENOMIC DNA]</scope>
</reference>
<dbReference type="Gene3D" id="3.40.50.300">
    <property type="entry name" value="P-loop containing nucleotide triphosphate hydrolases"/>
    <property type="match status" value="1"/>
</dbReference>
<keyword evidence="2" id="KW-1185">Reference proteome</keyword>
<evidence type="ECO:0000313" key="2">
    <source>
        <dbReference type="Proteomes" id="UP000299102"/>
    </source>
</evidence>
<dbReference type="Proteomes" id="UP000299102">
    <property type="component" value="Unassembled WGS sequence"/>
</dbReference>
<protein>
    <submittedName>
        <fullName evidence="1">Uncharacterized protein</fullName>
    </submittedName>
</protein>
<dbReference type="InterPro" id="IPR027417">
    <property type="entry name" value="P-loop_NTPase"/>
</dbReference>
<comment type="caution">
    <text evidence="1">The sequence shown here is derived from an EMBL/GenBank/DDBJ whole genome shotgun (WGS) entry which is preliminary data.</text>
</comment>